<dbReference type="Pfam" id="PF00335">
    <property type="entry name" value="Tetraspanin"/>
    <property type="match status" value="1"/>
</dbReference>
<dbReference type="InterPro" id="IPR008952">
    <property type="entry name" value="Tetraspanin_EC2_sf"/>
</dbReference>
<dbReference type="AlphaFoldDB" id="A0AAN9BD00"/>
<gene>
    <name evidence="7" type="ORF">V1264_024025</name>
</gene>
<feature type="transmembrane region" description="Helical" evidence="6">
    <location>
        <begin position="114"/>
        <end position="135"/>
    </location>
</feature>
<evidence type="ECO:0000256" key="5">
    <source>
        <dbReference type="ARBA" id="ARBA00023136"/>
    </source>
</evidence>
<dbReference type="PRINTS" id="PR00259">
    <property type="entry name" value="TMFOUR"/>
</dbReference>
<comment type="caution">
    <text evidence="7">The sequence shown here is derived from an EMBL/GenBank/DDBJ whole genome shotgun (WGS) entry which is preliminary data.</text>
</comment>
<evidence type="ECO:0000256" key="2">
    <source>
        <dbReference type="ARBA" id="ARBA00006840"/>
    </source>
</evidence>
<keyword evidence="5 6" id="KW-0472">Membrane</keyword>
<evidence type="ECO:0000256" key="6">
    <source>
        <dbReference type="RuleBase" id="RU361218"/>
    </source>
</evidence>
<dbReference type="PIRSF" id="PIRSF002419">
    <property type="entry name" value="Tetraspanin"/>
    <property type="match status" value="1"/>
</dbReference>
<dbReference type="SUPFAM" id="SSF48652">
    <property type="entry name" value="Tetraspanin"/>
    <property type="match status" value="1"/>
</dbReference>
<keyword evidence="8" id="KW-1185">Reference proteome</keyword>
<evidence type="ECO:0000313" key="7">
    <source>
        <dbReference type="EMBL" id="KAK7101200.1"/>
    </source>
</evidence>
<comment type="subcellular location">
    <subcellularLocation>
        <location evidence="1 6">Membrane</location>
        <topology evidence="1 6">Multi-pass membrane protein</topology>
    </subcellularLocation>
</comment>
<keyword evidence="3 6" id="KW-0812">Transmembrane</keyword>
<dbReference type="InterPro" id="IPR000301">
    <property type="entry name" value="Tetraspanin_animals"/>
</dbReference>
<name>A0AAN9BD00_9CAEN</name>
<evidence type="ECO:0000256" key="3">
    <source>
        <dbReference type="ARBA" id="ARBA00022692"/>
    </source>
</evidence>
<comment type="similarity">
    <text evidence="2 6">Belongs to the tetraspanin (TM4SF) family.</text>
</comment>
<keyword evidence="4 6" id="KW-1133">Transmembrane helix</keyword>
<feature type="transmembrane region" description="Helical" evidence="6">
    <location>
        <begin position="272"/>
        <end position="295"/>
    </location>
</feature>
<feature type="transmembrane region" description="Helical" evidence="6">
    <location>
        <begin position="35"/>
        <end position="59"/>
    </location>
</feature>
<organism evidence="7 8">
    <name type="scientific">Littorina saxatilis</name>
    <dbReference type="NCBI Taxonomy" id="31220"/>
    <lineage>
        <taxon>Eukaryota</taxon>
        <taxon>Metazoa</taxon>
        <taxon>Spiralia</taxon>
        <taxon>Lophotrochozoa</taxon>
        <taxon>Mollusca</taxon>
        <taxon>Gastropoda</taxon>
        <taxon>Caenogastropoda</taxon>
        <taxon>Littorinimorpha</taxon>
        <taxon>Littorinoidea</taxon>
        <taxon>Littorinidae</taxon>
        <taxon>Littorina</taxon>
    </lineage>
</organism>
<protein>
    <recommendedName>
        <fullName evidence="6">Tetraspanin</fullName>
    </recommendedName>
</protein>
<evidence type="ECO:0000256" key="1">
    <source>
        <dbReference type="ARBA" id="ARBA00004141"/>
    </source>
</evidence>
<dbReference type="InterPro" id="IPR018499">
    <property type="entry name" value="Tetraspanin/Peripherin"/>
</dbReference>
<proteinExistence type="inferred from homology"/>
<dbReference type="PANTHER" id="PTHR19282:SF534">
    <property type="entry name" value="TETRASPANIN FAMILY-RELATED"/>
    <property type="match status" value="1"/>
</dbReference>
<dbReference type="PANTHER" id="PTHR19282">
    <property type="entry name" value="TETRASPANIN"/>
    <property type="match status" value="1"/>
</dbReference>
<reference evidence="7 8" key="1">
    <citation type="submission" date="2024-02" db="EMBL/GenBank/DDBJ databases">
        <title>Chromosome-scale genome assembly of the rough periwinkle Littorina saxatilis.</title>
        <authorList>
            <person name="De Jode A."/>
            <person name="Faria R."/>
            <person name="Formenti G."/>
            <person name="Sims Y."/>
            <person name="Smith T.P."/>
            <person name="Tracey A."/>
            <person name="Wood J.M.D."/>
            <person name="Zagrodzka Z.B."/>
            <person name="Johannesson K."/>
            <person name="Butlin R.K."/>
            <person name="Leder E.H."/>
        </authorList>
    </citation>
    <scope>NUCLEOTIDE SEQUENCE [LARGE SCALE GENOMIC DNA]</scope>
    <source>
        <strain evidence="7">Snail1</strain>
        <tissue evidence="7">Muscle</tissue>
    </source>
</reference>
<sequence length="301" mass="33398">MTSGMMRSYLQPDEDIKELYGGQSRNAKQHKKLRMVLVTFLVIVLVGGLAILGIGIWTLEAEYGSKQLSKLISADLYRVDSYLMIMIGSAIIAITFLGFCGVLTQYKCVMGLHLGLLAFMSVMLFVAGILGYVLLSELEDKVKEEMEHGLIEKYGVSDRPDSKSRLTRAWDDIQQTFECCGAYGGPNSSTSWAIYKLKSEWVLRNLNNQSLVPASCCKVDQDIDQCTGKVTGVGPPHNGPPIDYPLKSLNYTLYTTGCYDALETYLQYTGAVIGSCAIIVGVFMLIELVLSICMYRSMYDR</sequence>
<evidence type="ECO:0000256" key="4">
    <source>
        <dbReference type="ARBA" id="ARBA00022989"/>
    </source>
</evidence>
<feature type="transmembrane region" description="Helical" evidence="6">
    <location>
        <begin position="79"/>
        <end position="102"/>
    </location>
</feature>
<accession>A0AAN9BD00</accession>
<dbReference type="Gene3D" id="1.10.1450.10">
    <property type="entry name" value="Tetraspanin"/>
    <property type="match status" value="1"/>
</dbReference>
<dbReference type="Proteomes" id="UP001374579">
    <property type="component" value="Unassembled WGS sequence"/>
</dbReference>
<dbReference type="EMBL" id="JBAMIC010000011">
    <property type="protein sequence ID" value="KAK7101200.1"/>
    <property type="molecule type" value="Genomic_DNA"/>
</dbReference>
<evidence type="ECO:0000313" key="8">
    <source>
        <dbReference type="Proteomes" id="UP001374579"/>
    </source>
</evidence>
<dbReference type="GO" id="GO:0005886">
    <property type="term" value="C:plasma membrane"/>
    <property type="evidence" value="ECO:0007669"/>
    <property type="project" value="TreeGrafter"/>
</dbReference>